<keyword evidence="5" id="KW-0238">DNA-binding</keyword>
<dbReference type="InterPro" id="IPR011335">
    <property type="entry name" value="Restrct_endonuc-II-like"/>
</dbReference>
<dbReference type="EMBL" id="DTDH01000159">
    <property type="protein sequence ID" value="HGT98919.1"/>
    <property type="molecule type" value="Genomic_DNA"/>
</dbReference>
<reference evidence="9" key="1">
    <citation type="journal article" date="2020" name="mSystems">
        <title>Genome- and Community-Level Interaction Insights into Carbon Utilization and Element Cycling Functions of Hydrothermarchaeota in Hydrothermal Sediment.</title>
        <authorList>
            <person name="Zhou Z."/>
            <person name="Liu Y."/>
            <person name="Xu W."/>
            <person name="Pan J."/>
            <person name="Luo Z.H."/>
            <person name="Li M."/>
        </authorList>
    </citation>
    <scope>NUCLEOTIDE SEQUENCE [LARGE SCALE GENOMIC DNA]</scope>
    <source>
        <strain evidence="8">SpSt-629</strain>
        <strain evidence="9">SpSt-688</strain>
    </source>
</reference>
<dbReference type="Gene3D" id="3.40.50.10130">
    <property type="match status" value="1"/>
</dbReference>
<keyword evidence="4" id="KW-0378">Hydrolase</keyword>
<evidence type="ECO:0000256" key="5">
    <source>
        <dbReference type="ARBA" id="ARBA00023125"/>
    </source>
</evidence>
<dbReference type="SMART" id="SM00891">
    <property type="entry name" value="ERCC4"/>
    <property type="match status" value="1"/>
</dbReference>
<proteinExistence type="predicted"/>
<evidence type="ECO:0000259" key="7">
    <source>
        <dbReference type="SMART" id="SM00891"/>
    </source>
</evidence>
<sequence length="243" mass="28190">MVTIYVDEREKNSRVPNILISKGLTIVFKMLEAGDYVISNYIGIERKSANDYLNSLIDGRLFDQLNRLKKIYEKTLLIIEGDIHKEIRNRNVHRNAIIGSYISILFDMEAYIITTRNEEETAEVIKRIAFHKPKPVKPLTTVHKPKISTVAEWQRYIIQCFPYIGPKIAQRVLETFGSIHNFCNASIQELTRIEGLSDKKAGELYQIIHAIYKDYIEKVGSEHKKRIIDYLEMNGSKRSKEVS</sequence>
<evidence type="ECO:0000313" key="8">
    <source>
        <dbReference type="EMBL" id="HFQ78524.1"/>
    </source>
</evidence>
<name>A0A7J3MZN4_9CREN</name>
<dbReference type="GO" id="GO:0000014">
    <property type="term" value="F:single-stranded DNA endodeoxyribonuclease activity"/>
    <property type="evidence" value="ECO:0007669"/>
    <property type="project" value="TreeGrafter"/>
</dbReference>
<organism evidence="9">
    <name type="scientific">Ignisphaera aggregans</name>
    <dbReference type="NCBI Taxonomy" id="334771"/>
    <lineage>
        <taxon>Archaea</taxon>
        <taxon>Thermoproteota</taxon>
        <taxon>Thermoprotei</taxon>
        <taxon>Desulfurococcales</taxon>
        <taxon>Desulfurococcaceae</taxon>
        <taxon>Ignisphaera</taxon>
    </lineage>
</organism>
<evidence type="ECO:0000313" key="9">
    <source>
        <dbReference type="EMBL" id="HGT98919.1"/>
    </source>
</evidence>
<comment type="caution">
    <text evidence="9">The sequence shown here is derived from an EMBL/GenBank/DDBJ whole genome shotgun (WGS) entry which is preliminary data.</text>
</comment>
<keyword evidence="2" id="KW-0255">Endonuclease</keyword>
<keyword evidence="1" id="KW-0540">Nuclease</keyword>
<evidence type="ECO:0000256" key="1">
    <source>
        <dbReference type="ARBA" id="ARBA00022722"/>
    </source>
</evidence>
<dbReference type="GO" id="GO:0003697">
    <property type="term" value="F:single-stranded DNA binding"/>
    <property type="evidence" value="ECO:0007669"/>
    <property type="project" value="TreeGrafter"/>
</dbReference>
<dbReference type="GO" id="GO:0000724">
    <property type="term" value="P:double-strand break repair via homologous recombination"/>
    <property type="evidence" value="ECO:0007669"/>
    <property type="project" value="TreeGrafter"/>
</dbReference>
<dbReference type="SUPFAM" id="SSF47781">
    <property type="entry name" value="RuvA domain 2-like"/>
    <property type="match status" value="1"/>
</dbReference>
<dbReference type="InterPro" id="IPR006166">
    <property type="entry name" value="ERCC4_domain"/>
</dbReference>
<dbReference type="SUPFAM" id="SSF52980">
    <property type="entry name" value="Restriction endonuclease-like"/>
    <property type="match status" value="1"/>
</dbReference>
<evidence type="ECO:0000256" key="2">
    <source>
        <dbReference type="ARBA" id="ARBA00022759"/>
    </source>
</evidence>
<feature type="domain" description="ERCC4" evidence="7">
    <location>
        <begin position="3"/>
        <end position="83"/>
    </location>
</feature>
<evidence type="ECO:0000256" key="6">
    <source>
        <dbReference type="ARBA" id="ARBA00023204"/>
    </source>
</evidence>
<dbReference type="InterPro" id="IPR010994">
    <property type="entry name" value="RuvA_2-like"/>
</dbReference>
<dbReference type="CDD" id="cd20075">
    <property type="entry name" value="XPF_nuclease_XPF_arch"/>
    <property type="match status" value="1"/>
</dbReference>
<dbReference type="EMBL" id="DTAU01000044">
    <property type="protein sequence ID" value="HFQ78524.1"/>
    <property type="molecule type" value="Genomic_DNA"/>
</dbReference>
<dbReference type="GO" id="GO:1901255">
    <property type="term" value="P:nucleotide-excision repair involved in interstrand cross-link repair"/>
    <property type="evidence" value="ECO:0007669"/>
    <property type="project" value="TreeGrafter"/>
</dbReference>
<dbReference type="PANTHER" id="PTHR10150">
    <property type="entry name" value="DNA REPAIR ENDONUCLEASE XPF"/>
    <property type="match status" value="1"/>
</dbReference>
<accession>A0A7J3MZN4</accession>
<gene>
    <name evidence="8" type="ORF">ENT99_02325</name>
    <name evidence="9" type="ORF">ENU64_05775</name>
</gene>
<keyword evidence="6" id="KW-0234">DNA repair</keyword>
<dbReference type="AlphaFoldDB" id="A0A7J3MZN4"/>
<evidence type="ECO:0000256" key="4">
    <source>
        <dbReference type="ARBA" id="ARBA00022801"/>
    </source>
</evidence>
<dbReference type="Pfam" id="PF14520">
    <property type="entry name" value="HHH_5"/>
    <property type="match status" value="1"/>
</dbReference>
<evidence type="ECO:0000256" key="3">
    <source>
        <dbReference type="ARBA" id="ARBA00022763"/>
    </source>
</evidence>
<keyword evidence="3" id="KW-0227">DNA damage</keyword>
<dbReference type="Pfam" id="PF02732">
    <property type="entry name" value="ERCC4"/>
    <property type="match status" value="1"/>
</dbReference>
<dbReference type="PANTHER" id="PTHR10150:SF0">
    <property type="entry name" value="DNA REPAIR ENDONUCLEASE XPF"/>
    <property type="match status" value="1"/>
</dbReference>
<dbReference type="GO" id="GO:0003684">
    <property type="term" value="F:damaged DNA binding"/>
    <property type="evidence" value="ECO:0007669"/>
    <property type="project" value="TreeGrafter"/>
</dbReference>
<protein>
    <submittedName>
        <fullName evidence="9">Multidrug MFS transporter</fullName>
    </submittedName>
</protein>
<dbReference type="Gene3D" id="1.10.150.20">
    <property type="entry name" value="5' to 3' exonuclease, C-terminal subdomain"/>
    <property type="match status" value="1"/>
</dbReference>